<comment type="similarity">
    <text evidence="9">Belongs to the TatA/E family.</text>
</comment>
<keyword evidence="8 9" id="KW-0472">Membrane</keyword>
<name>A0ABR9DU53_9MICO</name>
<dbReference type="Pfam" id="PF02416">
    <property type="entry name" value="TatA_B_E"/>
    <property type="match status" value="1"/>
</dbReference>
<gene>
    <name evidence="9 11" type="primary">tatA</name>
    <name evidence="11" type="ORF">IGS67_10620</name>
</gene>
<evidence type="ECO:0000313" key="11">
    <source>
        <dbReference type="EMBL" id="MBD9699941.1"/>
    </source>
</evidence>
<keyword evidence="3 9" id="KW-1003">Cell membrane</keyword>
<evidence type="ECO:0000313" key="12">
    <source>
        <dbReference type="Proteomes" id="UP000642107"/>
    </source>
</evidence>
<keyword evidence="5 9" id="KW-0653">Protein transport</keyword>
<evidence type="ECO:0000256" key="2">
    <source>
        <dbReference type="ARBA" id="ARBA00022448"/>
    </source>
</evidence>
<dbReference type="EMBL" id="JACZDF010000005">
    <property type="protein sequence ID" value="MBD9699941.1"/>
    <property type="molecule type" value="Genomic_DNA"/>
</dbReference>
<keyword evidence="2 9" id="KW-0813">Transport</keyword>
<comment type="function">
    <text evidence="9">Part of the twin-arginine translocation (Tat) system that transports large folded proteins containing a characteristic twin-arginine motif in their signal peptide across membranes. TatA could form the protein-conducting channel of the Tat system.</text>
</comment>
<accession>A0ABR9DU53</accession>
<evidence type="ECO:0000256" key="1">
    <source>
        <dbReference type="ARBA" id="ARBA00004162"/>
    </source>
</evidence>
<dbReference type="NCBIfam" id="NF001854">
    <property type="entry name" value="PRK00575.1"/>
    <property type="match status" value="1"/>
</dbReference>
<comment type="subcellular location">
    <subcellularLocation>
        <location evidence="1 9">Cell membrane</location>
        <topology evidence="1 9">Single-pass membrane protein</topology>
    </subcellularLocation>
</comment>
<dbReference type="InterPro" id="IPR006312">
    <property type="entry name" value="TatA/E"/>
</dbReference>
<dbReference type="PANTHER" id="PTHR42982">
    <property type="entry name" value="SEC-INDEPENDENT PROTEIN TRANSLOCASE PROTEIN TATA"/>
    <property type="match status" value="1"/>
</dbReference>
<evidence type="ECO:0000256" key="9">
    <source>
        <dbReference type="HAMAP-Rule" id="MF_00236"/>
    </source>
</evidence>
<dbReference type="HAMAP" id="MF_00236">
    <property type="entry name" value="TatA_E"/>
    <property type="match status" value="1"/>
</dbReference>
<protein>
    <recommendedName>
        <fullName evidence="9">Sec-independent protein translocase protein TatA</fullName>
    </recommendedName>
</protein>
<comment type="subunit">
    <text evidence="9">The Tat system comprises two distinct complexes: a TatABC complex, containing multiple copies of TatA, TatB and TatC subunits, and a separate TatA complex, containing only TatA subunits. Substrates initially bind to the TatABC complex, which probably triggers association of the separate TatA complex to form the active translocon.</text>
</comment>
<organism evidence="11 12">
    <name type="scientific">Flavimobilis rhizosphaerae</name>
    <dbReference type="NCBI Taxonomy" id="2775421"/>
    <lineage>
        <taxon>Bacteria</taxon>
        <taxon>Bacillati</taxon>
        <taxon>Actinomycetota</taxon>
        <taxon>Actinomycetes</taxon>
        <taxon>Micrococcales</taxon>
        <taxon>Jonesiaceae</taxon>
        <taxon>Flavimobilis</taxon>
    </lineage>
</organism>
<sequence>MREHPWAILIILLLIVLLFGSSKLPDLARNLGRSMRIVKKEVREMKADDEDATPAAPTNPSAPAEPQQPAAPQQPAGPAGDDAPKA</sequence>
<evidence type="ECO:0000256" key="10">
    <source>
        <dbReference type="SAM" id="MobiDB-lite"/>
    </source>
</evidence>
<feature type="compositionally biased region" description="Low complexity" evidence="10">
    <location>
        <begin position="53"/>
        <end position="86"/>
    </location>
</feature>
<evidence type="ECO:0000256" key="4">
    <source>
        <dbReference type="ARBA" id="ARBA00022692"/>
    </source>
</evidence>
<dbReference type="Proteomes" id="UP000642107">
    <property type="component" value="Unassembled WGS sequence"/>
</dbReference>
<evidence type="ECO:0000256" key="8">
    <source>
        <dbReference type="ARBA" id="ARBA00023136"/>
    </source>
</evidence>
<dbReference type="InterPro" id="IPR003369">
    <property type="entry name" value="TatA/B/E"/>
</dbReference>
<evidence type="ECO:0000256" key="6">
    <source>
        <dbReference type="ARBA" id="ARBA00022989"/>
    </source>
</evidence>
<evidence type="ECO:0000256" key="7">
    <source>
        <dbReference type="ARBA" id="ARBA00023010"/>
    </source>
</evidence>
<dbReference type="Gene3D" id="1.20.5.3310">
    <property type="match status" value="1"/>
</dbReference>
<keyword evidence="12" id="KW-1185">Reference proteome</keyword>
<comment type="caution">
    <text evidence="11">The sequence shown here is derived from an EMBL/GenBank/DDBJ whole genome shotgun (WGS) entry which is preliminary data.</text>
</comment>
<feature type="region of interest" description="Disordered" evidence="10">
    <location>
        <begin position="42"/>
        <end position="86"/>
    </location>
</feature>
<keyword evidence="6 9" id="KW-1133">Transmembrane helix</keyword>
<dbReference type="NCBIfam" id="TIGR01411">
    <property type="entry name" value="tatAE"/>
    <property type="match status" value="1"/>
</dbReference>
<reference evidence="11 12" key="1">
    <citation type="submission" date="2020-09" db="EMBL/GenBank/DDBJ databases">
        <title>Flavimobilis rhizosphaerae sp. nov., isolated from rhizosphere soil of Spartina alterniflora.</title>
        <authorList>
            <person name="Hanqin C."/>
        </authorList>
    </citation>
    <scope>NUCLEOTIDE SEQUENCE [LARGE SCALE GENOMIC DNA]</scope>
    <source>
        <strain evidence="11 12">GY 10621</strain>
    </source>
</reference>
<proteinExistence type="inferred from homology"/>
<evidence type="ECO:0000256" key="5">
    <source>
        <dbReference type="ARBA" id="ARBA00022927"/>
    </source>
</evidence>
<keyword evidence="4 9" id="KW-0812">Transmembrane</keyword>
<keyword evidence="7 9" id="KW-0811">Translocation</keyword>
<evidence type="ECO:0000256" key="3">
    <source>
        <dbReference type="ARBA" id="ARBA00022475"/>
    </source>
</evidence>
<dbReference type="PANTHER" id="PTHR42982:SF8">
    <property type="entry name" value="SEC-INDEPENDENT PROTEIN TRANSLOCASE PROTEIN TATA"/>
    <property type="match status" value="1"/>
</dbReference>